<organism evidence="5 6">
    <name type="scientific">Oopsacas minuta</name>
    <dbReference type="NCBI Taxonomy" id="111878"/>
    <lineage>
        <taxon>Eukaryota</taxon>
        <taxon>Metazoa</taxon>
        <taxon>Porifera</taxon>
        <taxon>Hexactinellida</taxon>
        <taxon>Hexasterophora</taxon>
        <taxon>Lyssacinosida</taxon>
        <taxon>Leucopsacidae</taxon>
        <taxon>Oopsacas</taxon>
    </lineage>
</organism>
<protein>
    <recommendedName>
        <fullName evidence="3">Nucleolar protein 16</fullName>
    </recommendedName>
</protein>
<keyword evidence="4" id="KW-0539">Nucleus</keyword>
<name>A0AAV7JKV4_9METZ</name>
<comment type="similarity">
    <text evidence="2">Belongs to the NOP16 family.</text>
</comment>
<comment type="subcellular location">
    <subcellularLocation>
        <location evidence="1">Nucleus</location>
        <location evidence="1">Nucleolus</location>
    </subcellularLocation>
</comment>
<evidence type="ECO:0000256" key="4">
    <source>
        <dbReference type="ARBA" id="ARBA00023242"/>
    </source>
</evidence>
<evidence type="ECO:0000313" key="5">
    <source>
        <dbReference type="EMBL" id="KAI6649144.1"/>
    </source>
</evidence>
<accession>A0AAV7JKV4</accession>
<dbReference type="InterPro" id="IPR019002">
    <property type="entry name" value="Ribosome_biogenesis_Nop16"/>
</dbReference>
<dbReference type="Proteomes" id="UP001165289">
    <property type="component" value="Unassembled WGS sequence"/>
</dbReference>
<dbReference type="GO" id="GO:0005730">
    <property type="term" value="C:nucleolus"/>
    <property type="evidence" value="ECO:0007669"/>
    <property type="project" value="UniProtKB-SubCell"/>
</dbReference>
<evidence type="ECO:0000256" key="3">
    <source>
        <dbReference type="ARBA" id="ARBA00015522"/>
    </source>
</evidence>
<evidence type="ECO:0000313" key="6">
    <source>
        <dbReference type="Proteomes" id="UP001165289"/>
    </source>
</evidence>
<gene>
    <name evidence="5" type="ORF">LOD99_11513</name>
</gene>
<dbReference type="EMBL" id="JAKMXF010000321">
    <property type="protein sequence ID" value="KAI6649144.1"/>
    <property type="molecule type" value="Genomic_DNA"/>
</dbReference>
<sequence>MSKNRNRKIVISKKRRQKKRRANDNVIRKHWRVGLSVKRNYERMGVSADANRLKKDVKNVPSEVVKELELTSKQATDRQESVQVVYFDWHTKQLLNQLIDKYGDDYHKMARDSKLNIWQKTAGQIRRQCIRLSKAQN</sequence>
<keyword evidence="6" id="KW-1185">Reference proteome</keyword>
<dbReference type="PANTHER" id="PTHR13243:SF1">
    <property type="entry name" value="NUCLEOLAR PROTEIN 16"/>
    <property type="match status" value="1"/>
</dbReference>
<dbReference type="GO" id="GO:0042273">
    <property type="term" value="P:ribosomal large subunit biogenesis"/>
    <property type="evidence" value="ECO:0007669"/>
    <property type="project" value="TreeGrafter"/>
</dbReference>
<evidence type="ECO:0000256" key="2">
    <source>
        <dbReference type="ARBA" id="ARBA00008479"/>
    </source>
</evidence>
<comment type="caution">
    <text evidence="5">The sequence shown here is derived from an EMBL/GenBank/DDBJ whole genome shotgun (WGS) entry which is preliminary data.</text>
</comment>
<reference evidence="5 6" key="1">
    <citation type="journal article" date="2023" name="BMC Biol.">
        <title>The compact genome of the sponge Oopsacas minuta (Hexactinellida) is lacking key metazoan core genes.</title>
        <authorList>
            <person name="Santini S."/>
            <person name="Schenkelaars Q."/>
            <person name="Jourda C."/>
            <person name="Duchesne M."/>
            <person name="Belahbib H."/>
            <person name="Rocher C."/>
            <person name="Selva M."/>
            <person name="Riesgo A."/>
            <person name="Vervoort M."/>
            <person name="Leys S.P."/>
            <person name="Kodjabachian L."/>
            <person name="Le Bivic A."/>
            <person name="Borchiellini C."/>
            <person name="Claverie J.M."/>
            <person name="Renard E."/>
        </authorList>
    </citation>
    <scope>NUCLEOTIDE SEQUENCE [LARGE SCALE GENOMIC DNA]</scope>
    <source>
        <strain evidence="5">SPO-2</strain>
    </source>
</reference>
<dbReference type="PANTHER" id="PTHR13243">
    <property type="entry name" value="HSPC111 PROTEIN-RELATED"/>
    <property type="match status" value="1"/>
</dbReference>
<dbReference type="AlphaFoldDB" id="A0AAV7JKV4"/>
<proteinExistence type="inferred from homology"/>
<evidence type="ECO:0000256" key="1">
    <source>
        <dbReference type="ARBA" id="ARBA00004604"/>
    </source>
</evidence>
<dbReference type="Pfam" id="PF09420">
    <property type="entry name" value="Nop16"/>
    <property type="match status" value="1"/>
</dbReference>